<organism evidence="1">
    <name type="scientific">Culex pipiens</name>
    <name type="common">House mosquito</name>
    <dbReference type="NCBI Taxonomy" id="7175"/>
    <lineage>
        <taxon>Eukaryota</taxon>
        <taxon>Metazoa</taxon>
        <taxon>Ecdysozoa</taxon>
        <taxon>Arthropoda</taxon>
        <taxon>Hexapoda</taxon>
        <taxon>Insecta</taxon>
        <taxon>Pterygota</taxon>
        <taxon>Neoptera</taxon>
        <taxon>Endopterygota</taxon>
        <taxon>Diptera</taxon>
        <taxon>Nematocera</taxon>
        <taxon>Culicoidea</taxon>
        <taxon>Culicidae</taxon>
        <taxon>Culicinae</taxon>
        <taxon>Culicini</taxon>
        <taxon>Culex</taxon>
        <taxon>Culex</taxon>
    </lineage>
</organism>
<dbReference type="EMBL" id="HBUE01074674">
    <property type="protein sequence ID" value="CAG6474381.1"/>
    <property type="molecule type" value="Transcribed_RNA"/>
</dbReference>
<reference evidence="1" key="1">
    <citation type="submission" date="2021-05" db="EMBL/GenBank/DDBJ databases">
        <authorList>
            <person name="Alioto T."/>
            <person name="Alioto T."/>
            <person name="Gomez Garrido J."/>
        </authorList>
    </citation>
    <scope>NUCLEOTIDE SEQUENCE</scope>
</reference>
<proteinExistence type="predicted"/>
<dbReference type="AlphaFoldDB" id="A0A8D8BMH8"/>
<accession>A0A8D8BMH8</accession>
<sequence>MAIISSNFDKNGLNHLNFESLFFINKYYQKYPKSIVVCKLTTVKRVGKNCGEFKMTVVSFESFELTVKLAIDGFFLNVDYLSVLRTIKTIMVNLSHGEFKFFVVSFRSFKLTVELFPFVFLLAARLL</sequence>
<protein>
    <submittedName>
        <fullName evidence="1">(northern house mosquito) hypothetical protein</fullName>
    </submittedName>
</protein>
<evidence type="ECO:0000313" key="1">
    <source>
        <dbReference type="EMBL" id="CAG6474381.1"/>
    </source>
</evidence>
<name>A0A8D8BMH8_CULPI</name>